<dbReference type="EC" id="5.4.99.9" evidence="2"/>
<keyword evidence="2" id="KW-0413">Isomerase</keyword>
<dbReference type="PANTHER" id="PTHR42923:SF47">
    <property type="entry name" value="BLR3003 PROTEIN"/>
    <property type="match status" value="1"/>
</dbReference>
<dbReference type="PANTHER" id="PTHR42923">
    <property type="entry name" value="PROTOPORPHYRINOGEN OXIDASE"/>
    <property type="match status" value="1"/>
</dbReference>
<dbReference type="InterPro" id="IPR050464">
    <property type="entry name" value="Zeta_carotene_desat/Oxidored"/>
</dbReference>
<dbReference type="SUPFAM" id="SSF51905">
    <property type="entry name" value="FAD/NAD(P)-binding domain"/>
    <property type="match status" value="1"/>
</dbReference>
<dbReference type="InterPro" id="IPR002937">
    <property type="entry name" value="Amino_oxidase"/>
</dbReference>
<dbReference type="STRING" id="365044.Pnap_2965"/>
<evidence type="ECO:0000313" key="2">
    <source>
        <dbReference type="EMBL" id="ABM38264.1"/>
    </source>
</evidence>
<dbReference type="HOGENOM" id="CLU_022687_2_1_4"/>
<dbReference type="NCBIfam" id="TIGR03467">
    <property type="entry name" value="HpnE"/>
    <property type="match status" value="1"/>
</dbReference>
<evidence type="ECO:0000313" key="3">
    <source>
        <dbReference type="Proteomes" id="UP000000644"/>
    </source>
</evidence>
<protein>
    <submittedName>
        <fullName evidence="2">UDP-galactopyranose mutase</fullName>
        <ecNumber evidence="2">5.4.99.9</ecNumber>
    </submittedName>
</protein>
<sequence length="423" mass="43719">MKVAIVGAGWAGCAAAVEATRLGHHITVFEASRTAGGRARRVMASVAGLPVALDNGQHILIGAYAETLRLMKELGADESASFLRLPLAMQFPDGSGLKLPDWPAPLDAFAGILTAGGWSWADKLSLLKVALGWRLGGFACQPGQSVSDLCRGLTPGAMASLIEPLCVSALNTPAERASGQVFLRVMRDALFAQGGGSNLLLPRVDLNALLPDAALAWLAAHGGLPRLGVRVQSIAPAGAGWTVDGEAFDRVVLACPPNEAARLAQGSGLAGDALAGWIGQARGLRHEALTTVYLHASEARLRQPMLALPSSPAEPAQFVFDRGQLGGPAGLLAFVISASTGDGATLTRQVLAQAARQLGLIDLRPVQTIVEKRATFACTPGLQRPAARIAEGLLACGDYIAGPYPATLEGAVRSGLEAAAQLH</sequence>
<dbReference type="InterPro" id="IPR036188">
    <property type="entry name" value="FAD/NAD-bd_sf"/>
</dbReference>
<dbReference type="InterPro" id="IPR017830">
    <property type="entry name" value="SQase_HpnE"/>
</dbReference>
<dbReference type="Pfam" id="PF01593">
    <property type="entry name" value="Amino_oxidase"/>
    <property type="match status" value="1"/>
</dbReference>
<dbReference type="RefSeq" id="WP_011802338.1">
    <property type="nucleotide sequence ID" value="NC_008781.1"/>
</dbReference>
<dbReference type="eggNOG" id="COG1232">
    <property type="taxonomic scope" value="Bacteria"/>
</dbReference>
<reference evidence="3" key="1">
    <citation type="journal article" date="2009" name="Environ. Microbiol.">
        <title>The genome of Polaromonas naphthalenivorans strain CJ2, isolated from coal tar-contaminated sediment, reveals physiological and metabolic versatility and evolution through extensive horizontal gene transfer.</title>
        <authorList>
            <person name="Yagi J.M."/>
            <person name="Sims D."/>
            <person name="Brettin T."/>
            <person name="Bruce D."/>
            <person name="Madsen E.L."/>
        </authorList>
    </citation>
    <scope>NUCLEOTIDE SEQUENCE [LARGE SCALE GENOMIC DNA]</scope>
    <source>
        <strain evidence="3">CJ2</strain>
    </source>
</reference>
<organism evidence="2 3">
    <name type="scientific">Polaromonas naphthalenivorans (strain CJ2)</name>
    <dbReference type="NCBI Taxonomy" id="365044"/>
    <lineage>
        <taxon>Bacteria</taxon>
        <taxon>Pseudomonadati</taxon>
        <taxon>Pseudomonadota</taxon>
        <taxon>Betaproteobacteria</taxon>
        <taxon>Burkholderiales</taxon>
        <taxon>Comamonadaceae</taxon>
        <taxon>Polaromonas</taxon>
    </lineage>
</organism>
<evidence type="ECO:0000259" key="1">
    <source>
        <dbReference type="Pfam" id="PF01593"/>
    </source>
</evidence>
<feature type="domain" description="Amine oxidase" evidence="1">
    <location>
        <begin position="11"/>
        <end position="422"/>
    </location>
</feature>
<dbReference type="OrthoDB" id="7849608at2"/>
<dbReference type="Gene3D" id="3.90.660.10">
    <property type="match status" value="1"/>
</dbReference>
<name>A1VRI6_POLNA</name>
<dbReference type="Gene3D" id="3.50.50.60">
    <property type="entry name" value="FAD/NAD(P)-binding domain"/>
    <property type="match status" value="2"/>
</dbReference>
<keyword evidence="3" id="KW-1185">Reference proteome</keyword>
<dbReference type="GO" id="GO:0008767">
    <property type="term" value="F:UDP-galactopyranose mutase activity"/>
    <property type="evidence" value="ECO:0007669"/>
    <property type="project" value="UniProtKB-EC"/>
</dbReference>
<dbReference type="AlphaFoldDB" id="A1VRI6"/>
<accession>A1VRI6</accession>
<dbReference type="KEGG" id="pna:Pnap_2965"/>
<gene>
    <name evidence="2" type="ordered locus">Pnap_2965</name>
</gene>
<dbReference type="GO" id="GO:0016491">
    <property type="term" value="F:oxidoreductase activity"/>
    <property type="evidence" value="ECO:0007669"/>
    <property type="project" value="InterPro"/>
</dbReference>
<dbReference type="EMBL" id="CP000529">
    <property type="protein sequence ID" value="ABM38264.1"/>
    <property type="molecule type" value="Genomic_DNA"/>
</dbReference>
<dbReference type="Proteomes" id="UP000000644">
    <property type="component" value="Chromosome"/>
</dbReference>
<proteinExistence type="predicted"/>